<dbReference type="InterPro" id="IPR001166">
    <property type="entry name" value="Hyperglycemic"/>
</dbReference>
<dbReference type="InterPro" id="IPR018251">
    <property type="entry name" value="Crust_neurhormone_CS"/>
</dbReference>
<dbReference type="InterPro" id="IPR031098">
    <property type="entry name" value="Crust_neurohorm"/>
</dbReference>
<evidence type="ECO:0000313" key="9">
    <source>
        <dbReference type="EMBL" id="BAN91404.1"/>
    </source>
</evidence>
<proteinExistence type="evidence at transcript level"/>
<reference evidence="9" key="1">
    <citation type="submission" date="2011-03" db="EMBL/GenBank/DDBJ databases">
        <title>Isolation and characterization of vitellogenesis-inhibiting hormones from the shiba shrimp Metapenaeus joyneri.</title>
        <authorList>
            <person name="Fukushima M."/>
            <person name="Banzai K."/>
            <person name="Tsutsui N."/>
            <person name="Wilder M.N."/>
            <person name="Asahina K."/>
            <person name="Izumi S."/>
            <person name="Ohira T."/>
        </authorList>
    </citation>
    <scope>NUCLEOTIDE SEQUENCE</scope>
    <source>
        <tissue evidence="9">Eyestalk</tissue>
    </source>
</reference>
<dbReference type="AlphaFoldDB" id="U3TJA2"/>
<dbReference type="PANTHER" id="PTHR35981:SF2">
    <property type="entry name" value="ION TRANSPORT PEPTIDE, ISOFORM C"/>
    <property type="match status" value="1"/>
</dbReference>
<dbReference type="Pfam" id="PF01147">
    <property type="entry name" value="Crust_neurohorm"/>
    <property type="match status" value="1"/>
</dbReference>
<keyword evidence="6" id="KW-0527">Neuropeptide</keyword>
<dbReference type="SUPFAM" id="SSF81778">
    <property type="entry name" value="Crustacean CHH/MIH/GIH neurohormone"/>
    <property type="match status" value="1"/>
</dbReference>
<feature type="signal peptide" evidence="8">
    <location>
        <begin position="1"/>
        <end position="24"/>
    </location>
</feature>
<gene>
    <name evidence="9" type="primary">Mej-SGP-III</name>
</gene>
<evidence type="ECO:0000256" key="1">
    <source>
        <dbReference type="ARBA" id="ARBA00004613"/>
    </source>
</evidence>
<organism evidence="9">
    <name type="scientific">Metapenaeus joyneri</name>
    <dbReference type="NCBI Taxonomy" id="290888"/>
    <lineage>
        <taxon>Eukaryota</taxon>
        <taxon>Metazoa</taxon>
        <taxon>Ecdysozoa</taxon>
        <taxon>Arthropoda</taxon>
        <taxon>Crustacea</taxon>
        <taxon>Multicrustacea</taxon>
        <taxon>Malacostraca</taxon>
        <taxon>Eumalacostraca</taxon>
        <taxon>Eucarida</taxon>
        <taxon>Decapoda</taxon>
        <taxon>Dendrobranchiata</taxon>
        <taxon>Penaeoidea</taxon>
        <taxon>Penaeidae</taxon>
        <taxon>Metapenaeus</taxon>
    </lineage>
</organism>
<dbReference type="InterPro" id="IPR000346">
    <property type="entry name" value="Hyperglycemic1"/>
</dbReference>
<keyword evidence="3" id="KW-0964">Secreted</keyword>
<comment type="similarity">
    <text evidence="2">Belongs to the arthropod CHH/MIH/GIH/VIH hormone family.</text>
</comment>
<dbReference type="PRINTS" id="PR00550">
    <property type="entry name" value="HYPRGLYCEMIC"/>
</dbReference>
<dbReference type="EMBL" id="AB622205">
    <property type="protein sequence ID" value="BAN91404.1"/>
    <property type="molecule type" value="mRNA"/>
</dbReference>
<dbReference type="Gene3D" id="1.10.2010.10">
    <property type="entry name" value="Crustacean CHH/MIH/GIH neurohormone"/>
    <property type="match status" value="1"/>
</dbReference>
<dbReference type="GO" id="GO:0007623">
    <property type="term" value="P:circadian rhythm"/>
    <property type="evidence" value="ECO:0007669"/>
    <property type="project" value="TreeGrafter"/>
</dbReference>
<dbReference type="PANTHER" id="PTHR35981">
    <property type="entry name" value="ION TRANSPORT PEPTIDE, ISOFORM C"/>
    <property type="match status" value="1"/>
</dbReference>
<dbReference type="SMR" id="U3TJA2"/>
<feature type="disulfide bond" evidence="7">
    <location>
        <begin position="47"/>
        <end position="83"/>
    </location>
</feature>
<evidence type="ECO:0000256" key="8">
    <source>
        <dbReference type="SAM" id="SignalP"/>
    </source>
</evidence>
<feature type="chain" id="PRO_5004648582" evidence="8">
    <location>
        <begin position="25"/>
        <end position="114"/>
    </location>
</feature>
<keyword evidence="5 7" id="KW-1015">Disulfide bond</keyword>
<dbReference type="GO" id="GO:0005184">
    <property type="term" value="F:neuropeptide hormone activity"/>
    <property type="evidence" value="ECO:0007669"/>
    <property type="project" value="InterPro"/>
</dbReference>
<evidence type="ECO:0000256" key="5">
    <source>
        <dbReference type="ARBA" id="ARBA00023157"/>
    </source>
</evidence>
<feature type="disulfide bond" evidence="7">
    <location>
        <begin position="63"/>
        <end position="79"/>
    </location>
</feature>
<protein>
    <submittedName>
        <fullName evidence="9">Vitellogenesis-inhibiting hormone</fullName>
    </submittedName>
</protein>
<name>U3TJA2_9EUCA</name>
<keyword evidence="4" id="KW-0372">Hormone</keyword>
<keyword evidence="8" id="KW-0732">Signal</keyword>
<dbReference type="InterPro" id="IPR035957">
    <property type="entry name" value="Crust_neurohorm_sf"/>
</dbReference>
<sequence length="114" mass="12853">MTCLRAMLIMALAAMSVALSTIEARSVDGPAPGDHTLAKRSLFDLSCTGVYNREVILRLNRLCDDCYNVYREPNVSTECRRNCFVNMAFIQCLEYLIPESNHGEYRSQVQLVGK</sequence>
<accession>U3TJA2</accession>
<evidence type="ECO:0000256" key="6">
    <source>
        <dbReference type="ARBA" id="ARBA00023320"/>
    </source>
</evidence>
<dbReference type="PRINTS" id="PR00548">
    <property type="entry name" value="HYPRGLYCEMC1"/>
</dbReference>
<feature type="disulfide bond" evidence="7">
    <location>
        <begin position="66"/>
        <end position="92"/>
    </location>
</feature>
<comment type="subcellular location">
    <subcellularLocation>
        <location evidence="1">Secreted</location>
    </subcellularLocation>
</comment>
<evidence type="ECO:0000256" key="2">
    <source>
        <dbReference type="ARBA" id="ARBA00005447"/>
    </source>
</evidence>
<dbReference type="GO" id="GO:0005576">
    <property type="term" value="C:extracellular region"/>
    <property type="evidence" value="ECO:0007669"/>
    <property type="project" value="UniProtKB-SubCell"/>
</dbReference>
<dbReference type="PROSITE" id="PS01250">
    <property type="entry name" value="CHH_MIH_GIH"/>
    <property type="match status" value="1"/>
</dbReference>
<evidence type="ECO:0000256" key="3">
    <source>
        <dbReference type="ARBA" id="ARBA00022525"/>
    </source>
</evidence>
<evidence type="ECO:0000256" key="4">
    <source>
        <dbReference type="ARBA" id="ARBA00022702"/>
    </source>
</evidence>
<evidence type="ECO:0000256" key="7">
    <source>
        <dbReference type="PIRSR" id="PIRSR631098-51"/>
    </source>
</evidence>
<dbReference type="GO" id="GO:0007218">
    <property type="term" value="P:neuropeptide signaling pathway"/>
    <property type="evidence" value="ECO:0007669"/>
    <property type="project" value="UniProtKB-KW"/>
</dbReference>